<evidence type="ECO:0000256" key="1">
    <source>
        <dbReference type="SAM" id="Coils"/>
    </source>
</evidence>
<gene>
    <name evidence="4" type="ORF">D1866_04060</name>
    <name evidence="3" type="ORF">GFB69_10770</name>
</gene>
<feature type="coiled-coil region" evidence="1">
    <location>
        <begin position="73"/>
        <end position="100"/>
    </location>
</feature>
<organism evidence="4 5">
    <name type="scientific">Acidianus ambivalens</name>
    <name type="common">Desulfurolobus ambivalens</name>
    <dbReference type="NCBI Taxonomy" id="2283"/>
    <lineage>
        <taxon>Archaea</taxon>
        <taxon>Thermoproteota</taxon>
        <taxon>Thermoprotei</taxon>
        <taxon>Sulfolobales</taxon>
        <taxon>Sulfolobaceae</taxon>
        <taxon>Acidianus</taxon>
    </lineage>
</organism>
<reference evidence="4 5" key="2">
    <citation type="submission" date="2019-10" db="EMBL/GenBank/DDBJ databases">
        <title>Genome Sequences from Six Type Strain Members of the Archaeal Family Sulfolobaceae: Acidianus ambivalens, Acidianus infernus, Metallosphaera prunae, Stygiolobus azoricus, Sulfolobus metallicus, and Sulfurisphaera ohwakuensis.</title>
        <authorList>
            <person name="Counts J.A."/>
            <person name="Kelly R.M."/>
        </authorList>
    </citation>
    <scope>NUCLEOTIDE SEQUENCE [LARGE SCALE GENOMIC DNA]</scope>
    <source>
        <strain evidence="4 5">LEI 10</strain>
    </source>
</reference>
<accession>A0A650CYC7</accession>
<dbReference type="SUPFAM" id="SSF140931">
    <property type="entry name" value="Fic-like"/>
    <property type="match status" value="1"/>
</dbReference>
<evidence type="ECO:0000313" key="3">
    <source>
        <dbReference type="EMBL" id="MQL56197.1"/>
    </source>
</evidence>
<evidence type="ECO:0000313" key="6">
    <source>
        <dbReference type="Proteomes" id="UP000474054"/>
    </source>
</evidence>
<dbReference type="AlphaFoldDB" id="A0A650CYC7"/>
<dbReference type="NCBIfam" id="TIGR01550">
    <property type="entry name" value="DOC_P1"/>
    <property type="match status" value="1"/>
</dbReference>
<dbReference type="Pfam" id="PF02661">
    <property type="entry name" value="Fic"/>
    <property type="match status" value="1"/>
</dbReference>
<dbReference type="EMBL" id="WHYS01000002">
    <property type="protein sequence ID" value="MQL56197.1"/>
    <property type="molecule type" value="Genomic_DNA"/>
</dbReference>
<evidence type="ECO:0000313" key="5">
    <source>
        <dbReference type="Proteomes" id="UP000426328"/>
    </source>
</evidence>
<evidence type="ECO:0000259" key="2">
    <source>
        <dbReference type="PROSITE" id="PS51459"/>
    </source>
</evidence>
<dbReference type="InterPro" id="IPR006440">
    <property type="entry name" value="Doc"/>
</dbReference>
<dbReference type="EMBL" id="CP045482">
    <property type="protein sequence ID" value="QGR22843.1"/>
    <property type="molecule type" value="Genomic_DNA"/>
</dbReference>
<feature type="domain" description="Fido" evidence="2">
    <location>
        <begin position="1"/>
        <end position="96"/>
    </location>
</feature>
<evidence type="ECO:0000313" key="4">
    <source>
        <dbReference type="EMBL" id="QGR22843.1"/>
    </source>
</evidence>
<keyword evidence="1" id="KW-0175">Coiled coil</keyword>
<dbReference type="InterPro" id="IPR053737">
    <property type="entry name" value="Type_II_TA_Toxin"/>
</dbReference>
<dbReference type="Gene3D" id="1.20.120.1870">
    <property type="entry name" value="Fic/DOC protein, Fido domain"/>
    <property type="match status" value="1"/>
</dbReference>
<protein>
    <submittedName>
        <fullName evidence="4">Type II toxin-antitoxin system death-on-curing family toxin</fullName>
    </submittedName>
</protein>
<dbReference type="InterPro" id="IPR003812">
    <property type="entry name" value="Fido"/>
</dbReference>
<dbReference type="PROSITE" id="PS51459">
    <property type="entry name" value="FIDO"/>
    <property type="match status" value="1"/>
</dbReference>
<reference evidence="3 6" key="1">
    <citation type="submission" date="2019-10" db="EMBL/GenBank/DDBJ databases">
        <title>Comparative genomics of sulfur disproportionating microorganisms.</title>
        <authorList>
            <person name="Ward L.M."/>
            <person name="Bertran E."/>
            <person name="Johnston D."/>
        </authorList>
    </citation>
    <scope>NUCLEOTIDE SEQUENCE [LARGE SCALE GENOMIC DNA]</scope>
    <source>
        <strain evidence="3 6">DSM 3772</strain>
    </source>
</reference>
<dbReference type="Proteomes" id="UP000474054">
    <property type="component" value="Unassembled WGS sequence"/>
</dbReference>
<name>A0A650CYC7_ACIAM</name>
<sequence>MDGAIYSAIFDLEENHDISRSLAVLIHHIASGHPFADGNKRTSYALLLSILSKLYEKDILLDSKLAKKLTITIAEISGESEDEEKDIRKLQKIIEEIMSTYSPYT</sequence>
<dbReference type="Proteomes" id="UP000426328">
    <property type="component" value="Chromosome"/>
</dbReference>
<proteinExistence type="predicted"/>
<keyword evidence="5" id="KW-1185">Reference proteome</keyword>
<dbReference type="GO" id="GO:0016301">
    <property type="term" value="F:kinase activity"/>
    <property type="evidence" value="ECO:0007669"/>
    <property type="project" value="InterPro"/>
</dbReference>
<dbReference type="InterPro" id="IPR036597">
    <property type="entry name" value="Fido-like_dom_sf"/>
</dbReference>
<dbReference type="KEGG" id="aamb:D1866_04060"/>